<dbReference type="EMBL" id="MTSL01000077">
    <property type="protein sequence ID" value="PJF19097.1"/>
    <property type="molecule type" value="Genomic_DNA"/>
</dbReference>
<gene>
    <name evidence="7" type="ORF">PSACC_01065</name>
</gene>
<keyword evidence="2" id="KW-0238">DNA-binding</keyword>
<evidence type="ECO:0000259" key="6">
    <source>
        <dbReference type="PROSITE" id="PS51294"/>
    </source>
</evidence>
<evidence type="ECO:0000259" key="5">
    <source>
        <dbReference type="PROSITE" id="PS50090"/>
    </source>
</evidence>
<dbReference type="GO" id="GO:0001006">
    <property type="term" value="F:RNA polymerase III type 3 promoter sequence-specific DNA binding"/>
    <property type="evidence" value="ECO:0007669"/>
    <property type="project" value="TreeGrafter"/>
</dbReference>
<dbReference type="CDD" id="cd00167">
    <property type="entry name" value="SANT"/>
    <property type="match status" value="2"/>
</dbReference>
<dbReference type="InterPro" id="IPR017930">
    <property type="entry name" value="Myb_dom"/>
</dbReference>
<protein>
    <submittedName>
        <fullName evidence="7">Uncharacterized protein</fullName>
    </submittedName>
</protein>
<dbReference type="SMART" id="SM00717">
    <property type="entry name" value="SANT"/>
    <property type="match status" value="2"/>
</dbReference>
<evidence type="ECO:0000256" key="3">
    <source>
        <dbReference type="ARBA" id="ARBA00023163"/>
    </source>
</evidence>
<evidence type="ECO:0000313" key="8">
    <source>
        <dbReference type="Proteomes" id="UP000240830"/>
    </source>
</evidence>
<reference evidence="7 8" key="1">
    <citation type="submission" date="2016-10" db="EMBL/GenBank/DDBJ databases">
        <title>The genome of Paramicrosporidium saccamoebae is the missing link in understanding Cryptomycota and Microsporidia evolution.</title>
        <authorList>
            <person name="Quandt C.A."/>
            <person name="Beaudet D."/>
            <person name="Corsaro D."/>
            <person name="Michel R."/>
            <person name="Corradi N."/>
            <person name="James T."/>
        </authorList>
    </citation>
    <scope>NUCLEOTIDE SEQUENCE [LARGE SCALE GENOMIC DNA]</scope>
    <source>
        <strain evidence="7 8">KSL3</strain>
    </source>
</reference>
<dbReference type="Gene3D" id="1.10.10.60">
    <property type="entry name" value="Homeodomain-like"/>
    <property type="match status" value="2"/>
</dbReference>
<organism evidence="7 8">
    <name type="scientific">Paramicrosporidium saccamoebae</name>
    <dbReference type="NCBI Taxonomy" id="1246581"/>
    <lineage>
        <taxon>Eukaryota</taxon>
        <taxon>Fungi</taxon>
        <taxon>Fungi incertae sedis</taxon>
        <taxon>Cryptomycota</taxon>
        <taxon>Cryptomycota incertae sedis</taxon>
        <taxon>Paramicrosporidium</taxon>
    </lineage>
</organism>
<dbReference type="PANTHER" id="PTHR46621:SF1">
    <property type="entry name" value="SNRNA-ACTIVATING PROTEIN COMPLEX SUBUNIT 4"/>
    <property type="match status" value="1"/>
</dbReference>
<dbReference type="InterPro" id="IPR009057">
    <property type="entry name" value="Homeodomain-like_sf"/>
</dbReference>
<keyword evidence="3" id="KW-0804">Transcription</keyword>
<dbReference type="GO" id="GO:0042796">
    <property type="term" value="P:snRNA transcription by RNA polymerase III"/>
    <property type="evidence" value="ECO:0007669"/>
    <property type="project" value="TreeGrafter"/>
</dbReference>
<keyword evidence="4" id="KW-0539">Nucleus</keyword>
<evidence type="ECO:0000256" key="2">
    <source>
        <dbReference type="ARBA" id="ARBA00023125"/>
    </source>
</evidence>
<dbReference type="Proteomes" id="UP000240830">
    <property type="component" value="Unassembled WGS sequence"/>
</dbReference>
<dbReference type="GO" id="GO:0042795">
    <property type="term" value="P:snRNA transcription by RNA polymerase II"/>
    <property type="evidence" value="ECO:0007669"/>
    <property type="project" value="TreeGrafter"/>
</dbReference>
<sequence>MQLRLIRTFHASRLALSRWTGAEDATIMAKYEELGPAWTVLSLSVPSRSPIECRRRWLTLNGAMTNLPETDRRLVYNDGYELHNGRLIKIPMERISAGPFAKLVAMVKPVRFRRDRKRGGWSKEEIMAVQEGVEQYGPRWNFIAAKLQYRTGRQCRNMMQSRFISWGRHLVRSKLPLVEEGKGSELLEQTS</sequence>
<evidence type="ECO:0000256" key="4">
    <source>
        <dbReference type="ARBA" id="ARBA00023242"/>
    </source>
</evidence>
<keyword evidence="8" id="KW-1185">Reference proteome</keyword>
<dbReference type="PROSITE" id="PS50090">
    <property type="entry name" value="MYB_LIKE"/>
    <property type="match status" value="2"/>
</dbReference>
<name>A0A2H9TMY1_9FUNG</name>
<dbReference type="GO" id="GO:0019185">
    <property type="term" value="C:snRNA-activating protein complex"/>
    <property type="evidence" value="ECO:0007669"/>
    <property type="project" value="TreeGrafter"/>
</dbReference>
<accession>A0A2H9TMY1</accession>
<comment type="caution">
    <text evidence="7">The sequence shown here is derived from an EMBL/GenBank/DDBJ whole genome shotgun (WGS) entry which is preliminary data.</text>
</comment>
<keyword evidence="1" id="KW-0805">Transcription regulation</keyword>
<dbReference type="OrthoDB" id="2143914at2759"/>
<dbReference type="GO" id="GO:0000978">
    <property type="term" value="F:RNA polymerase II cis-regulatory region sequence-specific DNA binding"/>
    <property type="evidence" value="ECO:0007669"/>
    <property type="project" value="TreeGrafter"/>
</dbReference>
<dbReference type="PROSITE" id="PS51294">
    <property type="entry name" value="HTH_MYB"/>
    <property type="match status" value="1"/>
</dbReference>
<evidence type="ECO:0000313" key="7">
    <source>
        <dbReference type="EMBL" id="PJF19097.1"/>
    </source>
</evidence>
<dbReference type="SUPFAM" id="SSF46689">
    <property type="entry name" value="Homeodomain-like"/>
    <property type="match status" value="2"/>
</dbReference>
<feature type="domain" description="Myb-like" evidence="5">
    <location>
        <begin position="113"/>
        <end position="163"/>
    </location>
</feature>
<feature type="domain" description="HTH myb-type" evidence="6">
    <location>
        <begin position="113"/>
        <end position="157"/>
    </location>
</feature>
<dbReference type="AlphaFoldDB" id="A0A2H9TMY1"/>
<dbReference type="InterPro" id="IPR001005">
    <property type="entry name" value="SANT/Myb"/>
</dbReference>
<proteinExistence type="predicted"/>
<dbReference type="STRING" id="1246581.A0A2H9TMY1"/>
<dbReference type="Pfam" id="PF00249">
    <property type="entry name" value="Myb_DNA-binding"/>
    <property type="match status" value="2"/>
</dbReference>
<feature type="domain" description="Myb-like" evidence="5">
    <location>
        <begin position="11"/>
        <end position="61"/>
    </location>
</feature>
<dbReference type="PANTHER" id="PTHR46621">
    <property type="entry name" value="SNRNA-ACTIVATING PROTEIN COMPLEX SUBUNIT 4"/>
    <property type="match status" value="1"/>
</dbReference>
<evidence type="ECO:0000256" key="1">
    <source>
        <dbReference type="ARBA" id="ARBA00023015"/>
    </source>
</evidence>
<dbReference type="InterPro" id="IPR051575">
    <property type="entry name" value="Myb-like_DNA-bd"/>
</dbReference>